<evidence type="ECO:0000256" key="2">
    <source>
        <dbReference type="SAM" id="SignalP"/>
    </source>
</evidence>
<reference evidence="3 4" key="1">
    <citation type="submission" date="2018-03" db="EMBL/GenBank/DDBJ databases">
        <title>Draft genome sequence of Rohu Carp (Labeo rohita).</title>
        <authorList>
            <person name="Das P."/>
            <person name="Kushwaha B."/>
            <person name="Joshi C.G."/>
            <person name="Kumar D."/>
            <person name="Nagpure N.S."/>
            <person name="Sahoo L."/>
            <person name="Das S.P."/>
            <person name="Bit A."/>
            <person name="Patnaik S."/>
            <person name="Meher P.K."/>
            <person name="Jayasankar P."/>
            <person name="Koringa P.G."/>
            <person name="Patel N.V."/>
            <person name="Hinsu A.T."/>
            <person name="Kumar R."/>
            <person name="Pandey M."/>
            <person name="Agarwal S."/>
            <person name="Srivastava S."/>
            <person name="Singh M."/>
            <person name="Iquebal M.A."/>
            <person name="Jaiswal S."/>
            <person name="Angadi U.B."/>
            <person name="Kumar N."/>
            <person name="Raza M."/>
            <person name="Shah T.M."/>
            <person name="Rai A."/>
            <person name="Jena J.K."/>
        </authorList>
    </citation>
    <scope>NUCLEOTIDE SEQUENCE [LARGE SCALE GENOMIC DNA]</scope>
    <source>
        <strain evidence="3">DASCIFA01</strain>
        <tissue evidence="3">Testis</tissue>
    </source>
</reference>
<keyword evidence="1" id="KW-0812">Transmembrane</keyword>
<accession>A0A498P4S1</accession>
<evidence type="ECO:0000313" key="3">
    <source>
        <dbReference type="EMBL" id="RXN39221.1"/>
    </source>
</evidence>
<name>A0A498P4S1_LABRO</name>
<keyword evidence="5" id="KW-1267">Proteomics identification</keyword>
<keyword evidence="1" id="KW-1133">Transmembrane helix</keyword>
<keyword evidence="2" id="KW-0732">Signal</keyword>
<evidence type="ECO:0000313" key="4">
    <source>
        <dbReference type="Proteomes" id="UP000290572"/>
    </source>
</evidence>
<sequence>MALVLTQFVLCLSGLQLIFAADHPSYVAAVYEHRVLLNPNPKIPLNRSSALEHMNQNLRVFEEQTALAAQQTDPHKSKVFFLLLTLLMALVLTQFVLCLSGLQLIFAADHPSYVAAVYEHRVLLNPNPKIPLNRSSALEHMNQNLRVFEEQTALAAQQMNVGFFEFKDAIVKS</sequence>
<keyword evidence="4" id="KW-1185">Reference proteome</keyword>
<dbReference type="PANTHER" id="PTHR10609:SF14">
    <property type="entry name" value="BIOTINIDASE"/>
    <property type="match status" value="1"/>
</dbReference>
<proteinExistence type="evidence at protein level"/>
<keyword evidence="1" id="KW-0472">Membrane</keyword>
<feature type="transmembrane region" description="Helical" evidence="1">
    <location>
        <begin position="79"/>
        <end position="102"/>
    </location>
</feature>
<dbReference type="AlphaFoldDB" id="A0A498P4S1"/>
<dbReference type="PANTHER" id="PTHR10609">
    <property type="entry name" value="BIOTINIDASE-RELATED"/>
    <property type="match status" value="1"/>
</dbReference>
<feature type="chain" id="PRO_5019811717" evidence="2">
    <location>
        <begin position="21"/>
        <end position="173"/>
    </location>
</feature>
<gene>
    <name evidence="3" type="ORF">ROHU_000393</name>
</gene>
<evidence type="ECO:0007829" key="5">
    <source>
        <dbReference type="PeptideAtlas" id="A0A498P4S1"/>
    </source>
</evidence>
<comment type="caution">
    <text evidence="3">The sequence shown here is derived from an EMBL/GenBank/DDBJ whole genome shotgun (WGS) entry which is preliminary data.</text>
</comment>
<dbReference type="EMBL" id="QBIY01002561">
    <property type="protein sequence ID" value="RXN39221.1"/>
    <property type="molecule type" value="Genomic_DNA"/>
</dbReference>
<evidence type="ECO:0000256" key="1">
    <source>
        <dbReference type="SAM" id="Phobius"/>
    </source>
</evidence>
<protein>
    <submittedName>
        <fullName evidence="3">Biotinidase</fullName>
    </submittedName>
</protein>
<organism evidence="3 4">
    <name type="scientific">Labeo rohita</name>
    <name type="common">Indian major carp</name>
    <name type="synonym">Cyprinus rohita</name>
    <dbReference type="NCBI Taxonomy" id="84645"/>
    <lineage>
        <taxon>Eukaryota</taxon>
        <taxon>Metazoa</taxon>
        <taxon>Chordata</taxon>
        <taxon>Craniata</taxon>
        <taxon>Vertebrata</taxon>
        <taxon>Euteleostomi</taxon>
        <taxon>Actinopterygii</taxon>
        <taxon>Neopterygii</taxon>
        <taxon>Teleostei</taxon>
        <taxon>Ostariophysi</taxon>
        <taxon>Cypriniformes</taxon>
        <taxon>Cyprinidae</taxon>
        <taxon>Labeoninae</taxon>
        <taxon>Labeonini</taxon>
        <taxon>Labeo</taxon>
    </lineage>
</organism>
<dbReference type="STRING" id="84645.A0A498P4S1"/>
<feature type="signal peptide" evidence="2">
    <location>
        <begin position="1"/>
        <end position="20"/>
    </location>
</feature>
<dbReference type="Proteomes" id="UP000290572">
    <property type="component" value="Unassembled WGS sequence"/>
</dbReference>
<dbReference type="InterPro" id="IPR040154">
    <property type="entry name" value="Biotinidase/VNN"/>
</dbReference>